<dbReference type="PANTHER" id="PTHR43662:SF3">
    <property type="entry name" value="DOMAIN PROTEIN, PUTATIVE (AFU_ORTHOLOGUE AFUA_6G11970)-RELATED"/>
    <property type="match status" value="1"/>
</dbReference>
<proteinExistence type="predicted"/>
<organism evidence="4 5">
    <name type="scientific">Amycolatopsis melonis</name>
    <dbReference type="NCBI Taxonomy" id="3156488"/>
    <lineage>
        <taxon>Bacteria</taxon>
        <taxon>Bacillati</taxon>
        <taxon>Actinomycetota</taxon>
        <taxon>Actinomycetes</taxon>
        <taxon>Pseudonocardiales</taxon>
        <taxon>Pseudonocardiaceae</taxon>
        <taxon>Amycolatopsis</taxon>
    </lineage>
</organism>
<accession>A0ABV0LDS6</accession>
<evidence type="ECO:0000313" key="5">
    <source>
        <dbReference type="Proteomes" id="UP001440984"/>
    </source>
</evidence>
<evidence type="ECO:0000313" key="4">
    <source>
        <dbReference type="EMBL" id="MEQ0560079.1"/>
    </source>
</evidence>
<gene>
    <name evidence="4" type="ORF">ABJI51_13410</name>
</gene>
<name>A0ABV0LDS6_9PSEU</name>
<evidence type="ECO:0000259" key="3">
    <source>
        <dbReference type="Pfam" id="PF09362"/>
    </source>
</evidence>
<sequence length="476" mass="51193">MSRTQGRHRLSRRTKIATGGLALAIAVGGIVVATTTGNTGEASADEADPAFYIDILKVKPNQFDPRPVSGAATGTFTVDCGRNENGHFNPDNFIAQPGVRNGAQHLHDYVGNLSANADSNNKSLLRSGTTCRNGDKSAYFWPVVRIDTGEKEKNERAKLPDGDRAQADQEGRSVQVACPDVASKLPDIPDQAMAEVNANLDQLDTQADEANKRIAATQGQGGPNFVQNAILGPLKDRRAAIIDRIAIAIGRFAPKPQGLGGLAPCATKPGKDTGAPTPPPSSTAGGALPGQDENNELPGNDGAIQRPQRVQITFRGSPVGKVVAMPRFLRVLYGDAKVSTNGPANARASWTCTGFENRVTEKYPICPEGSKVKRIHTFPSCWDGKNTDSANHRTHIVYPDRFGRCAAGFKAVPQLQISLTYDIPHDVQVKKQYKVDAFPQEKHNPFSDHDDFANVMSQRIMNGLVNCVNRGKNCRA</sequence>
<keyword evidence="1" id="KW-0175">Coiled coil</keyword>
<dbReference type="Proteomes" id="UP001440984">
    <property type="component" value="Unassembled WGS sequence"/>
</dbReference>
<comment type="caution">
    <text evidence="4">The sequence shown here is derived from an EMBL/GenBank/DDBJ whole genome shotgun (WGS) entry which is preliminary data.</text>
</comment>
<evidence type="ECO:0000256" key="2">
    <source>
        <dbReference type="SAM" id="MobiDB-lite"/>
    </source>
</evidence>
<reference evidence="4 5" key="1">
    <citation type="submission" date="2024-05" db="EMBL/GenBank/DDBJ databases">
        <authorList>
            <person name="Zhao H."/>
            <person name="Xu Y."/>
            <person name="Lin S."/>
            <person name="Spain J.C."/>
            <person name="Zhou N.-Y."/>
        </authorList>
    </citation>
    <scope>NUCLEOTIDE SEQUENCE [LARGE SCALE GENOMIC DNA]</scope>
    <source>
        <strain evidence="4 5">NEAU-NG30</strain>
    </source>
</reference>
<feature type="region of interest" description="Disordered" evidence="2">
    <location>
        <begin position="258"/>
        <end position="307"/>
    </location>
</feature>
<dbReference type="Pfam" id="PF09362">
    <property type="entry name" value="DUF1996"/>
    <property type="match status" value="1"/>
</dbReference>
<feature type="coiled-coil region" evidence="1">
    <location>
        <begin position="193"/>
        <end position="220"/>
    </location>
</feature>
<evidence type="ECO:0000256" key="1">
    <source>
        <dbReference type="SAM" id="Coils"/>
    </source>
</evidence>
<dbReference type="EMBL" id="JBDZYD010000004">
    <property type="protein sequence ID" value="MEQ0560079.1"/>
    <property type="molecule type" value="Genomic_DNA"/>
</dbReference>
<dbReference type="InterPro" id="IPR018535">
    <property type="entry name" value="DUF1996"/>
</dbReference>
<feature type="compositionally biased region" description="Basic and acidic residues" evidence="2">
    <location>
        <begin position="152"/>
        <end position="171"/>
    </location>
</feature>
<feature type="region of interest" description="Disordered" evidence="2">
    <location>
        <begin position="152"/>
        <end position="172"/>
    </location>
</feature>
<keyword evidence="5" id="KW-1185">Reference proteome</keyword>
<protein>
    <submittedName>
        <fullName evidence="4">DUF1996 domain-containing protein</fullName>
    </submittedName>
</protein>
<feature type="domain" description="DUF1996" evidence="3">
    <location>
        <begin position="320"/>
        <end position="454"/>
    </location>
</feature>
<dbReference type="RefSeq" id="WP_348950637.1">
    <property type="nucleotide sequence ID" value="NZ_JBDZYD010000004.1"/>
</dbReference>
<dbReference type="PANTHER" id="PTHR43662">
    <property type="match status" value="1"/>
</dbReference>